<organism evidence="1 2">
    <name type="scientific">Streptomyces cirratus</name>
    <dbReference type="NCBI Taxonomy" id="68187"/>
    <lineage>
        <taxon>Bacteria</taxon>
        <taxon>Bacillati</taxon>
        <taxon>Actinomycetota</taxon>
        <taxon>Actinomycetes</taxon>
        <taxon>Kitasatosporales</taxon>
        <taxon>Streptomycetaceae</taxon>
        <taxon>Streptomyces</taxon>
    </lineage>
</organism>
<keyword evidence="2" id="KW-1185">Reference proteome</keyword>
<evidence type="ECO:0000313" key="2">
    <source>
        <dbReference type="Proteomes" id="UP000642673"/>
    </source>
</evidence>
<protein>
    <submittedName>
        <fullName evidence="1">Uncharacterized protein</fullName>
    </submittedName>
</protein>
<evidence type="ECO:0000313" key="1">
    <source>
        <dbReference type="EMBL" id="GHB80607.1"/>
    </source>
</evidence>
<accession>A0ABQ3F4Y2</accession>
<sequence length="74" mass="7537">MVGGLRTMAPVSLPASGWDQRTGTLVAQHCMSLKSVSAQTFQAMPPVKGRSVPSCAWANAVVAAVVNKAAAAVV</sequence>
<comment type="caution">
    <text evidence="1">The sequence shown here is derived from an EMBL/GenBank/DDBJ whole genome shotgun (WGS) entry which is preliminary data.</text>
</comment>
<proteinExistence type="predicted"/>
<dbReference type="EMBL" id="BMVP01000018">
    <property type="protein sequence ID" value="GHB80607.1"/>
    <property type="molecule type" value="Genomic_DNA"/>
</dbReference>
<name>A0ABQ3F4Y2_9ACTN</name>
<gene>
    <name evidence="1" type="ORF">GCM10010347_59030</name>
</gene>
<reference evidence="2" key="1">
    <citation type="journal article" date="2019" name="Int. J. Syst. Evol. Microbiol.">
        <title>The Global Catalogue of Microorganisms (GCM) 10K type strain sequencing project: providing services to taxonomists for standard genome sequencing and annotation.</title>
        <authorList>
            <consortium name="The Broad Institute Genomics Platform"/>
            <consortium name="The Broad Institute Genome Sequencing Center for Infectious Disease"/>
            <person name="Wu L."/>
            <person name="Ma J."/>
        </authorList>
    </citation>
    <scope>NUCLEOTIDE SEQUENCE [LARGE SCALE GENOMIC DNA]</scope>
    <source>
        <strain evidence="2">JCM 4738</strain>
    </source>
</reference>
<dbReference type="Proteomes" id="UP000642673">
    <property type="component" value="Unassembled WGS sequence"/>
</dbReference>